<feature type="transmembrane region" description="Helical" evidence="17">
    <location>
        <begin position="1433"/>
        <end position="1452"/>
    </location>
</feature>
<evidence type="ECO:0000256" key="8">
    <source>
        <dbReference type="ARBA" id="ARBA00022882"/>
    </source>
</evidence>
<dbReference type="GO" id="GO:0008332">
    <property type="term" value="F:low voltage-gated calcium channel activity"/>
    <property type="evidence" value="ECO:0007669"/>
    <property type="project" value="TreeGrafter"/>
</dbReference>
<dbReference type="FunFam" id="1.10.287.70:FF:000053">
    <property type="entry name" value="Voltage-dependent T-type calcium channel subunit alpha"/>
    <property type="match status" value="1"/>
</dbReference>
<dbReference type="FunFam" id="1.10.287.70:FF:000054">
    <property type="entry name" value="Voltage-dependent T-type calcium channel subunit alpha"/>
    <property type="match status" value="1"/>
</dbReference>
<feature type="transmembrane region" description="Helical" evidence="17">
    <location>
        <begin position="218"/>
        <end position="239"/>
    </location>
</feature>
<feature type="region of interest" description="Disordered" evidence="16">
    <location>
        <begin position="400"/>
        <end position="446"/>
    </location>
</feature>
<dbReference type="InterPro" id="IPR005445">
    <property type="entry name" value="VDCC_T_a1"/>
</dbReference>
<dbReference type="FunFam" id="1.20.120.350:FF:000008">
    <property type="entry name" value="Voltage-dependent T-type calcium channel subunit alpha"/>
    <property type="match status" value="1"/>
</dbReference>
<evidence type="ECO:0000256" key="13">
    <source>
        <dbReference type="ARBA" id="ARBA00023303"/>
    </source>
</evidence>
<evidence type="ECO:0000256" key="11">
    <source>
        <dbReference type="ARBA" id="ARBA00023136"/>
    </source>
</evidence>
<dbReference type="PANTHER" id="PTHR10037:SF209">
    <property type="entry name" value="VOLTAGE-DEPENDENT T-TYPE CALCIUM CHANNEL SUBUNIT ALPHA"/>
    <property type="match status" value="1"/>
</dbReference>
<evidence type="ECO:0000256" key="4">
    <source>
        <dbReference type="ARBA" id="ARBA00022673"/>
    </source>
</evidence>
<keyword evidence="3" id="KW-0109">Calcium transport</keyword>
<evidence type="ECO:0000256" key="10">
    <source>
        <dbReference type="ARBA" id="ARBA00023065"/>
    </source>
</evidence>
<feature type="transmembrane region" description="Helical" evidence="17">
    <location>
        <begin position="1335"/>
        <end position="1354"/>
    </location>
</feature>
<dbReference type="InterPro" id="IPR043203">
    <property type="entry name" value="VGCC_Ca_Na"/>
</dbReference>
<dbReference type="PRINTS" id="PR01629">
    <property type="entry name" value="TVDCCALPHA1"/>
</dbReference>
<feature type="compositionally biased region" description="Low complexity" evidence="16">
    <location>
        <begin position="1939"/>
        <end position="1953"/>
    </location>
</feature>
<dbReference type="EMBL" id="VZTO01018847">
    <property type="protein sequence ID" value="NXT26047.1"/>
    <property type="molecule type" value="Genomic_DNA"/>
</dbReference>
<feature type="region of interest" description="Disordered" evidence="16">
    <location>
        <begin position="1572"/>
        <end position="1594"/>
    </location>
</feature>
<keyword evidence="8" id="KW-0851">Voltage-gated channel</keyword>
<dbReference type="Proteomes" id="UP000536260">
    <property type="component" value="Unassembled WGS sequence"/>
</dbReference>
<dbReference type="FunFam" id="1.10.287.70:FF:000018">
    <property type="entry name" value="Voltage-dependent T-type calcium channel subunit alpha"/>
    <property type="match status" value="1"/>
</dbReference>
<feature type="region of interest" description="Disordered" evidence="16">
    <location>
        <begin position="824"/>
        <end position="843"/>
    </location>
</feature>
<feature type="transmembrane region" description="Helical" evidence="17">
    <location>
        <begin position="81"/>
        <end position="105"/>
    </location>
</feature>
<feature type="region of interest" description="Disordered" evidence="16">
    <location>
        <begin position="1869"/>
        <end position="1953"/>
    </location>
</feature>
<keyword evidence="6" id="KW-0677">Repeat</keyword>
<sequence>MEMVLKMVALGIFGKKCYLGDTWNRLDFFIVMAGMVEYSLDLQNINLSAIRTVRVLRPLKAINRVPSMRILVNLLLDTLPMLGNVLLLCFFVFFIFGIIGVQLWAGLLRNRCFMEENFTIQGDIVLPPYYQPEEDDEMPFICSLSGDNGIMGCHEIPPLKERGHECCLDKDDYYYYNSVRQEFNISGMCVNWNQYYNVCRTGNANPHKGAINFDNIGYAWIVIFQVITLEGWVEIMYYVMDAHSFYNFIYFILLIIVGSFFMINLCLVVIATQFSETKQREHQLMQEQRARYLSSSTVASYMEPGDCYEEIFQYICHIVRKAKRRTLGLYNSIQSRRQGHVESSDAKLGMNRKGQRHYRLCQQHNSLDCPPQGLVQPIAVTTTSDPTNCPRCHKGEHKASRRLSVLDSADSDQEDGGASEGEEEGSRENQGASTLEKEEEEEVEEGGRLKLCSDMWREVRVKLRGIVDSKYFNRGIMIAILVNTISMGIEHHEQPEELTNILEISNVVFTSMFALEMILKLAAFGLFDYLRNPYNIFDSIIVIISIWEIIGQSDGGLSVLRTFRLLRVLKLVRFMPALRRQLVVLMKTMDNVATFCMLLMLFIFIFSILGMHIFGCKFSLRTDTGDTVPDRKNFDSLLWAIVTVFQILTQEDWNVVLYNGMASTSPWASLYFVALMTFGNYVLFNLLVAILVEGFQAEGDANRSYSDEDQSSSNMEELDQFQEVQEGSDPKLCAIPVTPNGHLDPSLPSSNPTVAAGGVTNSSHNSLQPDQIRVAVGSRKSSVMSLGRMTYDQRSLSSSRSSHYGAWGRSGAWGSRRSSWNSLARGHSLKHKPPSAEHESLLSGERHRVAHGEPDGTERVFHHRRTLSLDNKGSCDLLELASVPSSHRVTRKLGAASGAGEHQDCNGKMPSIAKEIFPKMNNRKERGEDDEEIDYSLCFRIRKMMEVYKPDWCELREDWSIYLFSPQNRFRLLCQTVIAHKLFDYVVLAFIFLNCITIALERPQIEHRSTERIFLTVSNYIFTAIFVAEMTLKVVSLGLYFGDQAYLRSSWNVLDGFLVFVSLIDIVVSVASAGGAKILGVLRVLRLLRTLRPLRVISRAPGLKLVVETLISSLKPIGNIVLICCAFFIIFGILGVQLFKGKFYHCLGVDIRNITNRSDCVAANYKWVHHKYNFDNLGQALMSLFVLASKDGWVNIMYNGLDAVAVDQQPVTNNNPWMLLYFISFLLIVSFFVLNMFVGVVVENFHKCRQHQEAEEARRREEKRLRRLEKKRRKAQRLPYYATYCPIRLLIHSVCTSHYLDIFITFIICLNVVTMSLEHYNQPVSLETALKYCNYLFTTVFVFEAVLKLVAFGLRRFFKDRWNQLDLAIVLLSVMGITLEEIEINAALPINPTIIRIMRVLRIARVLKLLKMATGMRALLDTVVQALPQVGNLGLLFMLLFFIYAALGVELFGKLVCNDENPCEGMSRHATFENFGMAFLTLFQVSTGDNWNGIMKDTLRDCSHDDRSCLSNLQFISPLYFVSFVLTAQFVLINVVVAVLMKHLDDSNKEAQEDAEMDAEIELEIAHGLCSRKSGSPSLGQGKGAGTGGGSGRTDPEGRLCVRCYSPAQENLWLDSVSLIIKDSFDGELMIIDNLSGSVFHHYSSPAMCEKCNHDKQEVQLAEMEALSLNSDKSSSILLGDESDNRSTSQLSPKEMKDGQISPDSSGVGDLGECLLPTSSADGSTNPDSYLCEIEKTPFNSVQSWLKHESTKVPPSPFSPGASCPLLPVPAEFFHPAVSASQKGPEKVSCPRNLPKISLQGSWASLRSPSVNCSLLHQAPESDTSLDSRSSSSAGSLQTTLEDSLNLSDSPQCTLDLPVALCPMPVASNQRPLAAPLSPASRRRSLRGRGLFSLRNIRRHQRSHSSGGSTSPGCTHHDSMDPSDEEGVGSSLRGGGNNSEPSETLSSLSLTSLFSPPPPGLMLVKKCSSTSSLHASPSPRHPTAHNDKPFYTVDPRGFLSMPSWVTDFCKDTPSPGEGEEPGSPGRLGTGDHGSPLQSKLELGNGVSKRNR</sequence>
<feature type="transmembrane region" description="Helical" evidence="17">
    <location>
        <begin position="1057"/>
        <end position="1085"/>
    </location>
</feature>
<feature type="compositionally biased region" description="Low complexity" evidence="16">
    <location>
        <begin position="1968"/>
        <end position="1978"/>
    </location>
</feature>
<evidence type="ECO:0000256" key="7">
    <source>
        <dbReference type="ARBA" id="ARBA00022837"/>
    </source>
</evidence>
<feature type="compositionally biased region" description="Gly residues" evidence="16">
    <location>
        <begin position="1581"/>
        <end position="1592"/>
    </location>
</feature>
<keyword evidence="15" id="KW-0175">Coiled coil</keyword>
<keyword evidence="9 17" id="KW-1133">Transmembrane helix</keyword>
<dbReference type="PANTHER" id="PTHR10037">
    <property type="entry name" value="VOLTAGE-GATED CATION CHANNEL CALCIUM AND SODIUM"/>
    <property type="match status" value="1"/>
</dbReference>
<feature type="region of interest" description="Disordered" evidence="16">
    <location>
        <begin position="1674"/>
        <end position="1729"/>
    </location>
</feature>
<keyword evidence="2" id="KW-0813">Transport</keyword>
<dbReference type="FunFam" id="1.20.120.350:FF:000007">
    <property type="entry name" value="Voltage-dependent T-type calcium channel subunit alpha"/>
    <property type="match status" value="1"/>
</dbReference>
<evidence type="ECO:0000259" key="18">
    <source>
        <dbReference type="Pfam" id="PF00520"/>
    </source>
</evidence>
<dbReference type="GO" id="GO:0001518">
    <property type="term" value="C:voltage-gated sodium channel complex"/>
    <property type="evidence" value="ECO:0007669"/>
    <property type="project" value="TreeGrafter"/>
</dbReference>
<keyword evidence="10" id="KW-0406">Ion transport</keyword>
<feature type="compositionally biased region" description="Acidic residues" evidence="16">
    <location>
        <begin position="409"/>
        <end position="425"/>
    </location>
</feature>
<feature type="domain" description="Ion transport" evidence="18">
    <location>
        <begin position="1298"/>
        <end position="1551"/>
    </location>
</feature>
<dbReference type="GO" id="GO:0070509">
    <property type="term" value="P:calcium ion import"/>
    <property type="evidence" value="ECO:0007669"/>
    <property type="project" value="TreeGrafter"/>
</dbReference>
<name>A0A7L3B1U8_9AVES</name>
<gene>
    <name evidence="19" type="primary">Cacna1i</name>
    <name evidence="19" type="ORF">SYRPAR_R12389</name>
</gene>
<evidence type="ECO:0000313" key="19">
    <source>
        <dbReference type="EMBL" id="NXT26047.1"/>
    </source>
</evidence>
<dbReference type="FunFam" id="1.20.120.350:FF:000009">
    <property type="entry name" value="Voltage-dependent T-type calcium channel subunit alpha"/>
    <property type="match status" value="1"/>
</dbReference>
<keyword evidence="20" id="KW-1185">Reference proteome</keyword>
<evidence type="ECO:0000256" key="17">
    <source>
        <dbReference type="SAM" id="Phobius"/>
    </source>
</evidence>
<keyword evidence="4" id="KW-0107">Calcium channel</keyword>
<evidence type="ECO:0000256" key="14">
    <source>
        <dbReference type="ARBA" id="ARBA00036634"/>
    </source>
</evidence>
<feature type="transmembrane region" description="Helical" evidence="17">
    <location>
        <begin position="471"/>
        <end position="489"/>
    </location>
</feature>
<dbReference type="Gene3D" id="1.20.120.350">
    <property type="entry name" value="Voltage-gated potassium channels. Chain C"/>
    <property type="match status" value="4"/>
</dbReference>
<evidence type="ECO:0000256" key="2">
    <source>
        <dbReference type="ARBA" id="ARBA00022448"/>
    </source>
</evidence>
<feature type="region of interest" description="Disordered" evidence="16">
    <location>
        <begin position="1821"/>
        <end position="1848"/>
    </location>
</feature>
<feature type="region of interest" description="Disordered" evidence="16">
    <location>
        <begin position="2008"/>
        <end position="2051"/>
    </location>
</feature>
<comment type="catalytic activity">
    <reaction evidence="14">
        <text>Ca(2+)(in) = Ca(2+)(out)</text>
        <dbReference type="Rhea" id="RHEA:29671"/>
        <dbReference type="ChEBI" id="CHEBI:29108"/>
    </reaction>
</comment>
<comment type="subcellular location">
    <subcellularLocation>
        <location evidence="1">Membrane</location>
        <topology evidence="1">Multi-pass membrane protein</topology>
    </subcellularLocation>
</comment>
<evidence type="ECO:0000256" key="15">
    <source>
        <dbReference type="SAM" id="Coils"/>
    </source>
</evidence>
<feature type="compositionally biased region" description="Polar residues" evidence="16">
    <location>
        <begin position="1717"/>
        <end position="1728"/>
    </location>
</feature>
<dbReference type="GO" id="GO:0043005">
    <property type="term" value="C:neuron projection"/>
    <property type="evidence" value="ECO:0007669"/>
    <property type="project" value="TreeGrafter"/>
</dbReference>
<feature type="transmembrane region" description="Helical" evidence="17">
    <location>
        <begin position="1519"/>
        <end position="1541"/>
    </location>
</feature>
<feature type="region of interest" description="Disordered" evidence="16">
    <location>
        <begin position="1965"/>
        <end position="1990"/>
    </location>
</feature>
<evidence type="ECO:0000256" key="16">
    <source>
        <dbReference type="SAM" id="MobiDB-lite"/>
    </source>
</evidence>
<feature type="region of interest" description="Disordered" evidence="16">
    <location>
        <begin position="702"/>
        <end position="723"/>
    </location>
</feature>
<dbReference type="Gene3D" id="1.10.287.70">
    <property type="match status" value="4"/>
</dbReference>
<feature type="compositionally biased region" description="Low complexity" evidence="16">
    <location>
        <begin position="2013"/>
        <end position="2024"/>
    </location>
</feature>
<evidence type="ECO:0000256" key="12">
    <source>
        <dbReference type="ARBA" id="ARBA00023180"/>
    </source>
</evidence>
<feature type="transmembrane region" description="Helical" evidence="17">
    <location>
        <begin position="509"/>
        <end position="527"/>
    </location>
</feature>
<dbReference type="GO" id="GO:0005891">
    <property type="term" value="C:voltage-gated calcium channel complex"/>
    <property type="evidence" value="ECO:0007669"/>
    <property type="project" value="InterPro"/>
</dbReference>
<protein>
    <submittedName>
        <fullName evidence="19">CAC1I protein</fullName>
    </submittedName>
</protein>
<feature type="domain" description="Ion transport" evidence="18">
    <location>
        <begin position="1"/>
        <end position="281"/>
    </location>
</feature>
<evidence type="ECO:0000256" key="1">
    <source>
        <dbReference type="ARBA" id="ARBA00004141"/>
    </source>
</evidence>
<comment type="caution">
    <text evidence="19">The sequence shown here is derived from an EMBL/GenBank/DDBJ whole genome shotgun (WGS) entry which is preliminary data.</text>
</comment>
<feature type="transmembrane region" description="Helical" evidence="17">
    <location>
        <begin position="982"/>
        <end position="1000"/>
    </location>
</feature>
<feature type="compositionally biased region" description="Basic and acidic residues" evidence="16">
    <location>
        <begin position="834"/>
        <end position="843"/>
    </location>
</feature>
<feature type="transmembrane region" description="Helical" evidence="17">
    <location>
        <begin position="245"/>
        <end position="270"/>
    </location>
</feature>
<feature type="non-terminal residue" evidence="19">
    <location>
        <position position="1"/>
    </location>
</feature>
<dbReference type="Pfam" id="PF00520">
    <property type="entry name" value="Ion_trans"/>
    <property type="match status" value="4"/>
</dbReference>
<feature type="transmembrane region" description="Helical" evidence="17">
    <location>
        <begin position="1120"/>
        <end position="1139"/>
    </location>
</feature>
<feature type="transmembrane region" description="Helical" evidence="17">
    <location>
        <begin position="1020"/>
        <end position="1042"/>
    </location>
</feature>
<proteinExistence type="predicted"/>
<keyword evidence="11 17" id="KW-0472">Membrane</keyword>
<evidence type="ECO:0000256" key="5">
    <source>
        <dbReference type="ARBA" id="ARBA00022692"/>
    </source>
</evidence>
<organism evidence="19 20">
    <name type="scientific">Syrrhaptes paradoxus</name>
    <name type="common">Pallas's sandgrouse</name>
    <dbReference type="NCBI Taxonomy" id="302527"/>
    <lineage>
        <taxon>Eukaryota</taxon>
        <taxon>Metazoa</taxon>
        <taxon>Chordata</taxon>
        <taxon>Craniata</taxon>
        <taxon>Vertebrata</taxon>
        <taxon>Euteleostomi</taxon>
        <taxon>Archelosauria</taxon>
        <taxon>Archosauria</taxon>
        <taxon>Dinosauria</taxon>
        <taxon>Saurischia</taxon>
        <taxon>Theropoda</taxon>
        <taxon>Coelurosauria</taxon>
        <taxon>Aves</taxon>
        <taxon>Neognathae</taxon>
        <taxon>Neoaves</taxon>
        <taxon>Columbimorphae</taxon>
        <taxon>Pterocliformes</taxon>
        <taxon>Pteroclidae</taxon>
        <taxon>Syrrhaptes</taxon>
    </lineage>
</organism>
<feature type="domain" description="Ion transport" evidence="18">
    <location>
        <begin position="980"/>
        <end position="1252"/>
    </location>
</feature>
<keyword evidence="7" id="KW-0106">Calcium</keyword>
<feature type="compositionally biased region" description="Low complexity" evidence="16">
    <location>
        <begin position="1822"/>
        <end position="1841"/>
    </location>
</feature>
<keyword evidence="5 17" id="KW-0812">Transmembrane</keyword>
<dbReference type="InterPro" id="IPR005821">
    <property type="entry name" value="Ion_trans_dom"/>
</dbReference>
<feature type="domain" description="Ion transport" evidence="18">
    <location>
        <begin position="470"/>
        <end position="698"/>
    </location>
</feature>
<feature type="transmembrane region" description="Helical" evidence="17">
    <location>
        <begin position="1298"/>
        <end position="1315"/>
    </location>
</feature>
<feature type="compositionally biased region" description="Low complexity" evidence="16">
    <location>
        <begin position="1904"/>
        <end position="1914"/>
    </location>
</feature>
<dbReference type="GO" id="GO:0045956">
    <property type="term" value="P:positive regulation of calcium ion-dependent exocytosis"/>
    <property type="evidence" value="ECO:0007669"/>
    <property type="project" value="TreeGrafter"/>
</dbReference>
<dbReference type="SUPFAM" id="SSF81324">
    <property type="entry name" value="Voltage-gated potassium channels"/>
    <property type="match status" value="4"/>
</dbReference>
<dbReference type="InterPro" id="IPR027359">
    <property type="entry name" value="Volt_channel_dom_sf"/>
</dbReference>
<keyword evidence="13" id="KW-0407">Ion channel</keyword>
<feature type="coiled-coil region" evidence="15">
    <location>
        <begin position="1251"/>
        <end position="1278"/>
    </location>
</feature>
<feature type="transmembrane region" description="Helical" evidence="17">
    <location>
        <begin position="592"/>
        <end position="614"/>
    </location>
</feature>
<feature type="transmembrane region" description="Helical" evidence="17">
    <location>
        <begin position="1219"/>
        <end position="1242"/>
    </location>
</feature>
<evidence type="ECO:0000256" key="9">
    <source>
        <dbReference type="ARBA" id="ARBA00022989"/>
    </source>
</evidence>
<evidence type="ECO:0000256" key="6">
    <source>
        <dbReference type="ARBA" id="ARBA00022737"/>
    </source>
</evidence>
<evidence type="ECO:0000313" key="20">
    <source>
        <dbReference type="Proteomes" id="UP000536260"/>
    </source>
</evidence>
<feature type="transmembrane region" description="Helical" evidence="17">
    <location>
        <begin position="670"/>
        <end position="692"/>
    </location>
</feature>
<accession>A0A7L3B1U8</accession>
<keyword evidence="12" id="KW-0325">Glycoprotein</keyword>
<feature type="region of interest" description="Disordered" evidence="16">
    <location>
        <begin position="798"/>
        <end position="817"/>
    </location>
</feature>
<evidence type="ECO:0000256" key="3">
    <source>
        <dbReference type="ARBA" id="ARBA00022568"/>
    </source>
</evidence>
<reference evidence="19 20" key="1">
    <citation type="submission" date="2019-09" db="EMBL/GenBank/DDBJ databases">
        <title>Bird 10,000 Genomes (B10K) Project - Family phase.</title>
        <authorList>
            <person name="Zhang G."/>
        </authorList>
    </citation>
    <scope>NUCLEOTIDE SEQUENCE [LARGE SCALE GENOMIC DNA]</scope>
    <source>
        <strain evidence="19">B10K-DU-003-42</strain>
        <tissue evidence="19">Mixed tissue sample</tissue>
    </source>
</reference>
<dbReference type="GO" id="GO:0005248">
    <property type="term" value="F:voltage-gated sodium channel activity"/>
    <property type="evidence" value="ECO:0007669"/>
    <property type="project" value="TreeGrafter"/>
</dbReference>
<dbReference type="GO" id="GO:0086010">
    <property type="term" value="P:membrane depolarization during action potential"/>
    <property type="evidence" value="ECO:0007669"/>
    <property type="project" value="TreeGrafter"/>
</dbReference>
<feature type="non-terminal residue" evidence="19">
    <location>
        <position position="2051"/>
    </location>
</feature>
<feature type="compositionally biased region" description="Low complexity" evidence="16">
    <location>
        <begin position="1871"/>
        <end position="1880"/>
    </location>
</feature>